<dbReference type="GeneID" id="28898308"/>
<dbReference type="EMBL" id="KV407463">
    <property type="protein sequence ID" value="KZF20138.1"/>
    <property type="molecule type" value="Genomic_DNA"/>
</dbReference>
<dbReference type="RefSeq" id="XP_018185693.1">
    <property type="nucleotide sequence ID" value="XM_018333171.1"/>
</dbReference>
<organism evidence="1 2">
    <name type="scientific">Xylona heveae (strain CBS 132557 / TC161)</name>
    <dbReference type="NCBI Taxonomy" id="1328760"/>
    <lineage>
        <taxon>Eukaryota</taxon>
        <taxon>Fungi</taxon>
        <taxon>Dikarya</taxon>
        <taxon>Ascomycota</taxon>
        <taxon>Pezizomycotina</taxon>
        <taxon>Xylonomycetes</taxon>
        <taxon>Xylonales</taxon>
        <taxon>Xylonaceae</taxon>
        <taxon>Xylona</taxon>
    </lineage>
</organism>
<dbReference type="InParanoid" id="A0A165A9P7"/>
<dbReference type="Proteomes" id="UP000076632">
    <property type="component" value="Unassembled WGS sequence"/>
</dbReference>
<gene>
    <name evidence="1" type="ORF">L228DRAFT_249811</name>
</gene>
<dbReference type="AlphaFoldDB" id="A0A165A9P7"/>
<protein>
    <submittedName>
        <fullName evidence="1">Uncharacterized protein</fullName>
    </submittedName>
</protein>
<evidence type="ECO:0000313" key="2">
    <source>
        <dbReference type="Proteomes" id="UP000076632"/>
    </source>
</evidence>
<accession>A0A165A9P7</accession>
<dbReference type="OrthoDB" id="4403049at2759"/>
<proteinExistence type="predicted"/>
<keyword evidence="2" id="KW-1185">Reference proteome</keyword>
<name>A0A165A9P7_XYLHT</name>
<sequence>MARYWCRSSEWPKELPQPQLPQYMKDQTLHELAVTRLEEVKDLFHPYMDGIDPPLLDDQQRQLLLEKLENVSNEYAKTEGEFRIRATKDLDIFLKYANGVHDPDFRCEAICKWDPGMRYSLKNCFIEIEDLAWGQFD</sequence>
<reference evidence="1 2" key="1">
    <citation type="journal article" date="2016" name="Fungal Biol.">
        <title>The genome of Xylona heveae provides a window into fungal endophytism.</title>
        <authorList>
            <person name="Gazis R."/>
            <person name="Kuo A."/>
            <person name="Riley R."/>
            <person name="LaButti K."/>
            <person name="Lipzen A."/>
            <person name="Lin J."/>
            <person name="Amirebrahimi M."/>
            <person name="Hesse C.N."/>
            <person name="Spatafora J.W."/>
            <person name="Henrissat B."/>
            <person name="Hainaut M."/>
            <person name="Grigoriev I.V."/>
            <person name="Hibbett D.S."/>
        </authorList>
    </citation>
    <scope>NUCLEOTIDE SEQUENCE [LARGE SCALE GENOMIC DNA]</scope>
    <source>
        <strain evidence="1 2">TC161</strain>
    </source>
</reference>
<evidence type="ECO:0000313" key="1">
    <source>
        <dbReference type="EMBL" id="KZF20138.1"/>
    </source>
</evidence>